<evidence type="ECO:0000313" key="3">
    <source>
        <dbReference type="Proteomes" id="UP000034799"/>
    </source>
</evidence>
<protein>
    <submittedName>
        <fullName evidence="2">Signal transduction response regulator</fullName>
    </submittedName>
</protein>
<gene>
    <name evidence="2" type="ORF">UT34_C0002G0330</name>
</gene>
<feature type="domain" description="GGDEF" evidence="1">
    <location>
        <begin position="140"/>
        <end position="276"/>
    </location>
</feature>
<evidence type="ECO:0000259" key="1">
    <source>
        <dbReference type="PROSITE" id="PS50887"/>
    </source>
</evidence>
<evidence type="ECO:0000313" key="2">
    <source>
        <dbReference type="EMBL" id="KKR05823.1"/>
    </source>
</evidence>
<dbReference type="InterPro" id="IPR043128">
    <property type="entry name" value="Rev_trsase/Diguanyl_cyclase"/>
</dbReference>
<dbReference type="EMBL" id="LBWK01000002">
    <property type="protein sequence ID" value="KKR05823.1"/>
    <property type="molecule type" value="Genomic_DNA"/>
</dbReference>
<dbReference type="GO" id="GO:0052621">
    <property type="term" value="F:diguanylate cyclase activity"/>
    <property type="evidence" value="ECO:0007669"/>
    <property type="project" value="TreeGrafter"/>
</dbReference>
<sequence length="276" mass="32004">MPIKLTDILKTYSLVLDSQYQILKSEIRGLRAINFLDLLVYHTTTIERELRRMDIGSTYEVDVFLDIKKEGSKPYKLVTAKLHDTYLLTLISLEEINELATTVETLEHYAYTDQLTGALNRHAYWKLLENLIYDEERENKGLGIVFVDLDNLKSINTTQGYLGGDRAIAFVAQCIEKNLRKSDLFVRIGGDEFIVIFKIDPRKDFTVDDMAQRILRRIRREGKEEITASIGTYTVKPGILRGIEKAKDWKKEWNRIIDEVDKKVKEAKRLGKNRVS</sequence>
<dbReference type="InterPro" id="IPR050469">
    <property type="entry name" value="Diguanylate_Cyclase"/>
</dbReference>
<dbReference type="CDD" id="cd01949">
    <property type="entry name" value="GGDEF"/>
    <property type="match status" value="1"/>
</dbReference>
<dbReference type="STRING" id="1619100.UT34_C0002G0330"/>
<name>A0A0G0MRM6_9BACT</name>
<dbReference type="Proteomes" id="UP000034799">
    <property type="component" value="Unassembled WGS sequence"/>
</dbReference>
<dbReference type="PANTHER" id="PTHR45138">
    <property type="entry name" value="REGULATORY COMPONENTS OF SENSORY TRANSDUCTION SYSTEM"/>
    <property type="match status" value="1"/>
</dbReference>
<dbReference type="InterPro" id="IPR029787">
    <property type="entry name" value="Nucleotide_cyclase"/>
</dbReference>
<dbReference type="AlphaFoldDB" id="A0A0G0MRM6"/>
<dbReference type="SMART" id="SM00267">
    <property type="entry name" value="GGDEF"/>
    <property type="match status" value="1"/>
</dbReference>
<dbReference type="Gene3D" id="3.30.70.270">
    <property type="match status" value="1"/>
</dbReference>
<dbReference type="SUPFAM" id="SSF55073">
    <property type="entry name" value="Nucleotide cyclase"/>
    <property type="match status" value="1"/>
</dbReference>
<dbReference type="NCBIfam" id="TIGR00254">
    <property type="entry name" value="GGDEF"/>
    <property type="match status" value="1"/>
</dbReference>
<dbReference type="Pfam" id="PF00990">
    <property type="entry name" value="GGDEF"/>
    <property type="match status" value="1"/>
</dbReference>
<organism evidence="2 3">
    <name type="scientific">candidate division WS6 bacterium GW2011_GWF2_39_15</name>
    <dbReference type="NCBI Taxonomy" id="1619100"/>
    <lineage>
        <taxon>Bacteria</taxon>
        <taxon>Candidatus Dojkabacteria</taxon>
    </lineage>
</organism>
<dbReference type="PROSITE" id="PS50887">
    <property type="entry name" value="GGDEF"/>
    <property type="match status" value="1"/>
</dbReference>
<proteinExistence type="predicted"/>
<dbReference type="InterPro" id="IPR000160">
    <property type="entry name" value="GGDEF_dom"/>
</dbReference>
<reference evidence="2 3" key="1">
    <citation type="journal article" date="2015" name="Nature">
        <title>rRNA introns, odd ribosomes, and small enigmatic genomes across a large radiation of phyla.</title>
        <authorList>
            <person name="Brown C.T."/>
            <person name="Hug L.A."/>
            <person name="Thomas B.C."/>
            <person name="Sharon I."/>
            <person name="Castelle C.J."/>
            <person name="Singh A."/>
            <person name="Wilkins M.J."/>
            <person name="Williams K.H."/>
            <person name="Banfield J.F."/>
        </authorList>
    </citation>
    <scope>NUCLEOTIDE SEQUENCE [LARGE SCALE GENOMIC DNA]</scope>
</reference>
<dbReference type="PANTHER" id="PTHR45138:SF9">
    <property type="entry name" value="DIGUANYLATE CYCLASE DGCM-RELATED"/>
    <property type="match status" value="1"/>
</dbReference>
<comment type="caution">
    <text evidence="2">The sequence shown here is derived from an EMBL/GenBank/DDBJ whole genome shotgun (WGS) entry which is preliminary data.</text>
</comment>
<accession>A0A0G0MRM6</accession>